<protein>
    <submittedName>
        <fullName evidence="1">Uncharacterized protein</fullName>
    </submittedName>
</protein>
<reference evidence="1 2" key="1">
    <citation type="journal article" date="2019" name="Nat. Ecol. Evol.">
        <title>Megaphylogeny resolves global patterns of mushroom evolution.</title>
        <authorList>
            <person name="Varga T."/>
            <person name="Krizsan K."/>
            <person name="Foldi C."/>
            <person name="Dima B."/>
            <person name="Sanchez-Garcia M."/>
            <person name="Sanchez-Ramirez S."/>
            <person name="Szollosi G.J."/>
            <person name="Szarkandi J.G."/>
            <person name="Papp V."/>
            <person name="Albert L."/>
            <person name="Andreopoulos W."/>
            <person name="Angelini C."/>
            <person name="Antonin V."/>
            <person name="Barry K.W."/>
            <person name="Bougher N.L."/>
            <person name="Buchanan P."/>
            <person name="Buyck B."/>
            <person name="Bense V."/>
            <person name="Catcheside P."/>
            <person name="Chovatia M."/>
            <person name="Cooper J."/>
            <person name="Damon W."/>
            <person name="Desjardin D."/>
            <person name="Finy P."/>
            <person name="Geml J."/>
            <person name="Haridas S."/>
            <person name="Hughes K."/>
            <person name="Justo A."/>
            <person name="Karasinski D."/>
            <person name="Kautmanova I."/>
            <person name="Kiss B."/>
            <person name="Kocsube S."/>
            <person name="Kotiranta H."/>
            <person name="LaButti K.M."/>
            <person name="Lechner B.E."/>
            <person name="Liimatainen K."/>
            <person name="Lipzen A."/>
            <person name="Lukacs Z."/>
            <person name="Mihaltcheva S."/>
            <person name="Morgado L.N."/>
            <person name="Niskanen T."/>
            <person name="Noordeloos M.E."/>
            <person name="Ohm R.A."/>
            <person name="Ortiz-Santana B."/>
            <person name="Ovrebo C."/>
            <person name="Racz N."/>
            <person name="Riley R."/>
            <person name="Savchenko A."/>
            <person name="Shiryaev A."/>
            <person name="Soop K."/>
            <person name="Spirin V."/>
            <person name="Szebenyi C."/>
            <person name="Tomsovsky M."/>
            <person name="Tulloss R.E."/>
            <person name="Uehling J."/>
            <person name="Grigoriev I.V."/>
            <person name="Vagvolgyi C."/>
            <person name="Papp T."/>
            <person name="Martin F.M."/>
            <person name="Miettinen O."/>
            <person name="Hibbett D.S."/>
            <person name="Nagy L.G."/>
        </authorList>
    </citation>
    <scope>NUCLEOTIDE SEQUENCE [LARGE SCALE GENOMIC DNA]</scope>
    <source>
        <strain evidence="1 2">FP101781</strain>
    </source>
</reference>
<organism evidence="1 2">
    <name type="scientific">Coprinellus micaceus</name>
    <name type="common">Glistening ink-cap mushroom</name>
    <name type="synonym">Coprinus micaceus</name>
    <dbReference type="NCBI Taxonomy" id="71717"/>
    <lineage>
        <taxon>Eukaryota</taxon>
        <taxon>Fungi</taxon>
        <taxon>Dikarya</taxon>
        <taxon>Basidiomycota</taxon>
        <taxon>Agaricomycotina</taxon>
        <taxon>Agaricomycetes</taxon>
        <taxon>Agaricomycetidae</taxon>
        <taxon>Agaricales</taxon>
        <taxon>Agaricineae</taxon>
        <taxon>Psathyrellaceae</taxon>
        <taxon>Coprinellus</taxon>
    </lineage>
</organism>
<name>A0A4Y7T063_COPMI</name>
<sequence length="132" mass="14173">MARGIPLAQMLTRELGMVLKIRSHSNQAATVRIWKQQGAEHSGARMTRGLAAEKRIKYTRRGLLGSGDVRGVAVGQRKGSGWFLALAGEVKRGGGSAAPDRNCRQLYGMPARASLEHCSGHGHSPLFTAVEP</sequence>
<evidence type="ECO:0000313" key="1">
    <source>
        <dbReference type="EMBL" id="TEB26889.1"/>
    </source>
</evidence>
<evidence type="ECO:0000313" key="2">
    <source>
        <dbReference type="Proteomes" id="UP000298030"/>
    </source>
</evidence>
<gene>
    <name evidence="1" type="ORF">FA13DRAFT_1713025</name>
</gene>
<comment type="caution">
    <text evidence="1">The sequence shown here is derived from an EMBL/GenBank/DDBJ whole genome shotgun (WGS) entry which is preliminary data.</text>
</comment>
<dbReference type="EMBL" id="QPFP01000045">
    <property type="protein sequence ID" value="TEB26889.1"/>
    <property type="molecule type" value="Genomic_DNA"/>
</dbReference>
<proteinExistence type="predicted"/>
<keyword evidence="2" id="KW-1185">Reference proteome</keyword>
<accession>A0A4Y7T063</accession>
<dbReference type="Proteomes" id="UP000298030">
    <property type="component" value="Unassembled WGS sequence"/>
</dbReference>
<dbReference type="AlphaFoldDB" id="A0A4Y7T063"/>